<dbReference type="AlphaFoldDB" id="A0A3E5E8F8"/>
<protein>
    <submittedName>
        <fullName evidence="2">Uncharacterized protein</fullName>
    </submittedName>
</protein>
<evidence type="ECO:0000256" key="1">
    <source>
        <dbReference type="SAM" id="Phobius"/>
    </source>
</evidence>
<keyword evidence="1" id="KW-0812">Transmembrane</keyword>
<dbReference type="EMBL" id="QRVA01000005">
    <property type="protein sequence ID" value="RGS18159.1"/>
    <property type="molecule type" value="Genomic_DNA"/>
</dbReference>
<name>A0A3E5E8F8_9BACT</name>
<accession>A0A3E5E8F8</accession>
<dbReference type="Proteomes" id="UP000283872">
    <property type="component" value="Unassembled WGS sequence"/>
</dbReference>
<comment type="caution">
    <text evidence="2">The sequence shown here is derived from an EMBL/GenBank/DDBJ whole genome shotgun (WGS) entry which is preliminary data.</text>
</comment>
<evidence type="ECO:0000313" key="3">
    <source>
        <dbReference type="Proteomes" id="UP000283872"/>
    </source>
</evidence>
<feature type="transmembrane region" description="Helical" evidence="1">
    <location>
        <begin position="160"/>
        <end position="184"/>
    </location>
</feature>
<gene>
    <name evidence="2" type="ORF">DWY11_03725</name>
</gene>
<feature type="transmembrane region" description="Helical" evidence="1">
    <location>
        <begin position="190"/>
        <end position="212"/>
    </location>
</feature>
<keyword evidence="1" id="KW-0472">Membrane</keyword>
<feature type="transmembrane region" description="Helical" evidence="1">
    <location>
        <begin position="124"/>
        <end position="148"/>
    </location>
</feature>
<keyword evidence="1" id="KW-1133">Transmembrane helix</keyword>
<dbReference type="RefSeq" id="WP_117586383.1">
    <property type="nucleotide sequence ID" value="NZ_QRVA01000005.1"/>
</dbReference>
<reference evidence="2 3" key="1">
    <citation type="submission" date="2018-08" db="EMBL/GenBank/DDBJ databases">
        <title>A genome reference for cultivated species of the human gut microbiota.</title>
        <authorList>
            <person name="Zou Y."/>
            <person name="Xue W."/>
            <person name="Luo G."/>
        </authorList>
    </citation>
    <scope>NUCLEOTIDE SEQUENCE [LARGE SCALE GENOMIC DNA]</scope>
    <source>
        <strain evidence="2 3">AF24-12</strain>
    </source>
</reference>
<evidence type="ECO:0000313" key="2">
    <source>
        <dbReference type="EMBL" id="RGS18159.1"/>
    </source>
</evidence>
<organism evidence="2 3">
    <name type="scientific">Segatella copri</name>
    <dbReference type="NCBI Taxonomy" id="165179"/>
    <lineage>
        <taxon>Bacteria</taxon>
        <taxon>Pseudomonadati</taxon>
        <taxon>Bacteroidota</taxon>
        <taxon>Bacteroidia</taxon>
        <taxon>Bacteroidales</taxon>
        <taxon>Prevotellaceae</taxon>
        <taxon>Segatella</taxon>
    </lineage>
</organism>
<sequence>MERKSYSIDINRVAQYAMYAYCIFALFSLAFSVCRQAGLSFRTSPILIPISPVLITLKQLVLQLTPIALWGIFRFTLPAGVRLLRRCTEVMVLYYILSFILGQCFKFNFVTMMQNGQITPTATILTWIQSTMLLISVIASLIAGCHLYSKHRGNIRKLGIALILVFMVWLICSNILPVAVFYLAGNTQQAAITSMNFISMITTTSAYIYAYYRMYRAIKAIGCIGQ</sequence>
<feature type="transmembrane region" description="Helical" evidence="1">
    <location>
        <begin position="92"/>
        <end position="112"/>
    </location>
</feature>
<feature type="transmembrane region" description="Helical" evidence="1">
    <location>
        <begin position="60"/>
        <end position="80"/>
    </location>
</feature>
<proteinExistence type="predicted"/>